<dbReference type="PANTHER" id="PTHR30164:SF2">
    <property type="entry name" value="PROTEIN MTFA"/>
    <property type="match status" value="1"/>
</dbReference>
<dbReference type="Proteomes" id="UP000664904">
    <property type="component" value="Chromosome"/>
</dbReference>
<protein>
    <submittedName>
        <fullName evidence="1">Zinc-dependent peptidase</fullName>
    </submittedName>
</protein>
<dbReference type="Gene3D" id="1.10.472.150">
    <property type="entry name" value="Glucose-regulated metallo-peptidase M90, N-terminal domain"/>
    <property type="match status" value="1"/>
</dbReference>
<sequence>MVNVILIFLLILFVVAYWRINDIQRYFWQRKYQQHSLSAQDKEILRRYMPIYRQLSNEEQSRLESHIVWFLGEKRILGKDGLTVNRPMGLIVAADACLLVINQSWPLYPNVKEVLLYPSSYYVPESSRDGAGLVSYHTTIRQGESWPGGTLVLSWHDVLEGNRLPQDGHNLVFHEFAHQLDQQTGQTNGTPLLPKSITYGRWGTVFTRAYQRLKTQIAYHMPHTFHPYGATNEAEFFAVATETFIEKPRQFKHEEPELYHLMVEYFRFDPENWHPTPTF</sequence>
<dbReference type="Gene3D" id="3.40.390.10">
    <property type="entry name" value="Collagenase (Catalytic Domain)"/>
    <property type="match status" value="1"/>
</dbReference>
<dbReference type="InterPro" id="IPR010384">
    <property type="entry name" value="MtfA_fam"/>
</dbReference>
<dbReference type="CDD" id="cd20169">
    <property type="entry name" value="Peptidase_M90_mtfA"/>
    <property type="match status" value="1"/>
</dbReference>
<dbReference type="GO" id="GO:0005829">
    <property type="term" value="C:cytosol"/>
    <property type="evidence" value="ECO:0007669"/>
    <property type="project" value="TreeGrafter"/>
</dbReference>
<organism evidence="1 2">
    <name type="scientific">Pseudoalteromonas xiamenensis</name>
    <dbReference type="NCBI Taxonomy" id="882626"/>
    <lineage>
        <taxon>Bacteria</taxon>
        <taxon>Pseudomonadati</taxon>
        <taxon>Pseudomonadota</taxon>
        <taxon>Gammaproteobacteria</taxon>
        <taxon>Alteromonadales</taxon>
        <taxon>Pseudoalteromonadaceae</taxon>
        <taxon>Pseudoalteromonas</taxon>
    </lineage>
</organism>
<dbReference type="EMBL" id="CP072133">
    <property type="protein sequence ID" value="QTH72934.1"/>
    <property type="molecule type" value="Genomic_DNA"/>
</dbReference>
<dbReference type="PANTHER" id="PTHR30164">
    <property type="entry name" value="MTFA PEPTIDASE"/>
    <property type="match status" value="1"/>
</dbReference>
<gene>
    <name evidence="1" type="ORF">J5O05_16510</name>
</gene>
<keyword evidence="2" id="KW-1185">Reference proteome</keyword>
<dbReference type="AlphaFoldDB" id="A0A975DJZ1"/>
<evidence type="ECO:0000313" key="1">
    <source>
        <dbReference type="EMBL" id="QTH72934.1"/>
    </source>
</evidence>
<dbReference type="Pfam" id="PF06167">
    <property type="entry name" value="Peptidase_M90"/>
    <property type="match status" value="1"/>
</dbReference>
<reference evidence="1" key="1">
    <citation type="submission" date="2021-03" db="EMBL/GenBank/DDBJ databases">
        <title>Complete Genome of Pseudoalteromonas xiamenensis STKMTI.2, a new potential marine bacterium producing anti-Vibrio compounds.</title>
        <authorList>
            <person name="Handayani D.P."/>
            <person name="Isnansetyo A."/>
            <person name="Istiqomah I."/>
            <person name="Jumina J."/>
        </authorList>
    </citation>
    <scope>NUCLEOTIDE SEQUENCE</scope>
    <source>
        <strain evidence="1">STKMTI.2</strain>
    </source>
</reference>
<dbReference type="GO" id="GO:0008237">
    <property type="term" value="F:metallopeptidase activity"/>
    <property type="evidence" value="ECO:0007669"/>
    <property type="project" value="InterPro"/>
</dbReference>
<accession>A0A975DJZ1</accession>
<dbReference type="RefSeq" id="WP_208844556.1">
    <property type="nucleotide sequence ID" value="NZ_CP072133.1"/>
</dbReference>
<dbReference type="SUPFAM" id="SSF55486">
    <property type="entry name" value="Metalloproteases ('zincins'), catalytic domain"/>
    <property type="match status" value="1"/>
</dbReference>
<name>A0A975DJZ1_9GAMM</name>
<evidence type="ECO:0000313" key="2">
    <source>
        <dbReference type="Proteomes" id="UP000664904"/>
    </source>
</evidence>
<dbReference type="InterPro" id="IPR024079">
    <property type="entry name" value="MetalloPept_cat_dom_sf"/>
</dbReference>
<proteinExistence type="predicted"/>
<dbReference type="GO" id="GO:0004177">
    <property type="term" value="F:aminopeptidase activity"/>
    <property type="evidence" value="ECO:0007669"/>
    <property type="project" value="TreeGrafter"/>
</dbReference>
<dbReference type="InterPro" id="IPR042252">
    <property type="entry name" value="MtfA_N"/>
</dbReference>
<dbReference type="KEGG" id="pxi:J5O05_16510"/>